<accession>A0A0D3BEX5</accession>
<name>A0A0D3BEX5_BRAOL</name>
<protein>
    <submittedName>
        <fullName evidence="1">Uncharacterized protein</fullName>
    </submittedName>
</protein>
<organism evidence="1 2">
    <name type="scientific">Brassica oleracea var. oleracea</name>
    <dbReference type="NCBI Taxonomy" id="109376"/>
    <lineage>
        <taxon>Eukaryota</taxon>
        <taxon>Viridiplantae</taxon>
        <taxon>Streptophyta</taxon>
        <taxon>Embryophyta</taxon>
        <taxon>Tracheophyta</taxon>
        <taxon>Spermatophyta</taxon>
        <taxon>Magnoliopsida</taxon>
        <taxon>eudicotyledons</taxon>
        <taxon>Gunneridae</taxon>
        <taxon>Pentapetalae</taxon>
        <taxon>rosids</taxon>
        <taxon>malvids</taxon>
        <taxon>Brassicales</taxon>
        <taxon>Brassicaceae</taxon>
        <taxon>Brassiceae</taxon>
        <taxon>Brassica</taxon>
    </lineage>
</organism>
<keyword evidence="2" id="KW-1185">Reference proteome</keyword>
<reference evidence="1" key="2">
    <citation type="submission" date="2015-03" db="UniProtKB">
        <authorList>
            <consortium name="EnsemblPlants"/>
        </authorList>
    </citation>
    <scope>IDENTIFICATION</scope>
</reference>
<proteinExistence type="predicted"/>
<dbReference type="AlphaFoldDB" id="A0A0D3BEX5"/>
<dbReference type="Gramene" id="Bo3g100650.1">
    <property type="protein sequence ID" value="Bo3g100650.1"/>
    <property type="gene ID" value="Bo3g100650"/>
</dbReference>
<dbReference type="Proteomes" id="UP000032141">
    <property type="component" value="Chromosome C3"/>
</dbReference>
<evidence type="ECO:0000313" key="1">
    <source>
        <dbReference type="EnsemblPlants" id="Bo3g100650.1"/>
    </source>
</evidence>
<reference evidence="1 2" key="1">
    <citation type="journal article" date="2014" name="Genome Biol.">
        <title>Transcriptome and methylome profiling reveals relics of genome dominance in the mesopolyploid Brassica oleracea.</title>
        <authorList>
            <person name="Parkin I.A."/>
            <person name="Koh C."/>
            <person name="Tang H."/>
            <person name="Robinson S.J."/>
            <person name="Kagale S."/>
            <person name="Clarke W.E."/>
            <person name="Town C.D."/>
            <person name="Nixon J."/>
            <person name="Krishnakumar V."/>
            <person name="Bidwell S.L."/>
            <person name="Denoeud F."/>
            <person name="Belcram H."/>
            <person name="Links M.G."/>
            <person name="Just J."/>
            <person name="Clarke C."/>
            <person name="Bender T."/>
            <person name="Huebert T."/>
            <person name="Mason A.S."/>
            <person name="Pires J.C."/>
            <person name="Barker G."/>
            <person name="Moore J."/>
            <person name="Walley P.G."/>
            <person name="Manoli S."/>
            <person name="Batley J."/>
            <person name="Edwards D."/>
            <person name="Nelson M.N."/>
            <person name="Wang X."/>
            <person name="Paterson A.H."/>
            <person name="King G."/>
            <person name="Bancroft I."/>
            <person name="Chalhoub B."/>
            <person name="Sharpe A.G."/>
        </authorList>
    </citation>
    <scope>NUCLEOTIDE SEQUENCE</scope>
    <source>
        <strain evidence="1 2">cv. TO1000</strain>
    </source>
</reference>
<dbReference type="HOGENOM" id="CLU_2549632_0_0_1"/>
<evidence type="ECO:0000313" key="2">
    <source>
        <dbReference type="Proteomes" id="UP000032141"/>
    </source>
</evidence>
<sequence>FGSEHRSGFFLFTILLEDEVVVFRSVSSGSGGGRDEQLRNPYYHNTVFTKTSHMIDKDKLILEMAIGSRSNKRSWSMMKGSQK</sequence>
<dbReference type="EnsemblPlants" id="Bo3g100650.1">
    <property type="protein sequence ID" value="Bo3g100650.1"/>
    <property type="gene ID" value="Bo3g100650"/>
</dbReference>